<dbReference type="Proteomes" id="UP001152799">
    <property type="component" value="Chromosome 7"/>
</dbReference>
<protein>
    <submittedName>
        <fullName evidence="1">Uncharacterized protein</fullName>
    </submittedName>
</protein>
<proteinExistence type="predicted"/>
<organism evidence="1 2">
    <name type="scientific">Ceutorhynchus assimilis</name>
    <name type="common">cabbage seed weevil</name>
    <dbReference type="NCBI Taxonomy" id="467358"/>
    <lineage>
        <taxon>Eukaryota</taxon>
        <taxon>Metazoa</taxon>
        <taxon>Ecdysozoa</taxon>
        <taxon>Arthropoda</taxon>
        <taxon>Hexapoda</taxon>
        <taxon>Insecta</taxon>
        <taxon>Pterygota</taxon>
        <taxon>Neoptera</taxon>
        <taxon>Endopterygota</taxon>
        <taxon>Coleoptera</taxon>
        <taxon>Polyphaga</taxon>
        <taxon>Cucujiformia</taxon>
        <taxon>Curculionidae</taxon>
        <taxon>Ceutorhynchinae</taxon>
        <taxon>Ceutorhynchus</taxon>
    </lineage>
</organism>
<accession>A0A9N9MUT2</accession>
<dbReference type="AlphaFoldDB" id="A0A9N9MUT2"/>
<dbReference type="EMBL" id="OU892283">
    <property type="protein sequence ID" value="CAG9771363.1"/>
    <property type="molecule type" value="Genomic_DNA"/>
</dbReference>
<evidence type="ECO:0000313" key="2">
    <source>
        <dbReference type="Proteomes" id="UP001152799"/>
    </source>
</evidence>
<gene>
    <name evidence="1" type="ORF">CEUTPL_LOCUS11799</name>
</gene>
<keyword evidence="2" id="KW-1185">Reference proteome</keyword>
<name>A0A9N9MUT2_9CUCU</name>
<reference evidence="1" key="1">
    <citation type="submission" date="2022-01" db="EMBL/GenBank/DDBJ databases">
        <authorList>
            <person name="King R."/>
        </authorList>
    </citation>
    <scope>NUCLEOTIDE SEQUENCE</scope>
</reference>
<evidence type="ECO:0000313" key="1">
    <source>
        <dbReference type="EMBL" id="CAG9771363.1"/>
    </source>
</evidence>
<sequence>MENINCYTQFNLPIEAEAYSPYHRQQQHFLMEQMMCLQVPYEAYQNFQGNQQGYNDGTHNTNLEQARLYFHEQKEVDDSKFEKIQRLSSSVVDPDKEATDDHKYEAFRKHLNENLRYFNLNGLQAKGFFLSGNVSKKTKRFQESRST</sequence>